<evidence type="ECO:0000313" key="1">
    <source>
        <dbReference type="EMBL" id="MFA9476960.1"/>
    </source>
</evidence>
<dbReference type="EMBL" id="JBGUBD010000001">
    <property type="protein sequence ID" value="MFA9476960.1"/>
    <property type="molecule type" value="Genomic_DNA"/>
</dbReference>
<name>A0ABV4U050_9BACT</name>
<gene>
    <name evidence="1" type="ORF">ACERK3_01510</name>
</gene>
<accession>A0ABV4U050</accession>
<organism evidence="1 2">
    <name type="scientific">Natronomicrosphaera hydrolytica</name>
    <dbReference type="NCBI Taxonomy" id="3242702"/>
    <lineage>
        <taxon>Bacteria</taxon>
        <taxon>Pseudomonadati</taxon>
        <taxon>Planctomycetota</taxon>
        <taxon>Phycisphaerae</taxon>
        <taxon>Phycisphaerales</taxon>
        <taxon>Phycisphaeraceae</taxon>
        <taxon>Natronomicrosphaera</taxon>
    </lineage>
</organism>
<evidence type="ECO:0000313" key="2">
    <source>
        <dbReference type="Proteomes" id="UP001575105"/>
    </source>
</evidence>
<sequence>MPKIPAGVSAQSYDGMPDPEAIGKLNRLIEAGPFEVHVARTFSLEQAADAHRMLDEHFLGKLTLRP</sequence>
<dbReference type="Gene3D" id="3.90.180.10">
    <property type="entry name" value="Medium-chain alcohol dehydrogenases, catalytic domain"/>
    <property type="match status" value="1"/>
</dbReference>
<dbReference type="Proteomes" id="UP001575105">
    <property type="component" value="Unassembled WGS sequence"/>
</dbReference>
<keyword evidence="2" id="KW-1185">Reference proteome</keyword>
<proteinExistence type="predicted"/>
<dbReference type="RefSeq" id="WP_425343885.1">
    <property type="nucleotide sequence ID" value="NZ_JBGUBD010000001.1"/>
</dbReference>
<protein>
    <submittedName>
        <fullName evidence="1">Zinc-binding dehydrogenase</fullName>
    </submittedName>
</protein>
<reference evidence="1 2" key="1">
    <citation type="submission" date="2024-08" db="EMBL/GenBank/DDBJ databases">
        <title>Whole-genome sequencing of halo(alkali)philic microorganisms from hypersaline lakes.</title>
        <authorList>
            <person name="Sorokin D.Y."/>
            <person name="Merkel A.Y."/>
            <person name="Messina E."/>
            <person name="Yakimov M."/>
        </authorList>
    </citation>
    <scope>NUCLEOTIDE SEQUENCE [LARGE SCALE GENOMIC DNA]</scope>
    <source>
        <strain evidence="1 2">AB-hyl4</strain>
    </source>
</reference>
<comment type="caution">
    <text evidence="1">The sequence shown here is derived from an EMBL/GenBank/DDBJ whole genome shotgun (WGS) entry which is preliminary data.</text>
</comment>
<dbReference type="Pfam" id="PF13602">
    <property type="entry name" value="ADH_zinc_N_2"/>
    <property type="match status" value="1"/>
</dbReference>